<name>A0A7I8L6B1_SPIIN</name>
<evidence type="ECO:0000313" key="1">
    <source>
        <dbReference type="EMBL" id="CAA7404764.1"/>
    </source>
</evidence>
<organism evidence="1 2">
    <name type="scientific">Spirodela intermedia</name>
    <name type="common">Intermediate duckweed</name>
    <dbReference type="NCBI Taxonomy" id="51605"/>
    <lineage>
        <taxon>Eukaryota</taxon>
        <taxon>Viridiplantae</taxon>
        <taxon>Streptophyta</taxon>
        <taxon>Embryophyta</taxon>
        <taxon>Tracheophyta</taxon>
        <taxon>Spermatophyta</taxon>
        <taxon>Magnoliopsida</taxon>
        <taxon>Liliopsida</taxon>
        <taxon>Araceae</taxon>
        <taxon>Lemnoideae</taxon>
        <taxon>Spirodela</taxon>
    </lineage>
</organism>
<reference evidence="1" key="1">
    <citation type="submission" date="2020-02" db="EMBL/GenBank/DDBJ databases">
        <authorList>
            <person name="Scholz U."/>
            <person name="Mascher M."/>
            <person name="Fiebig A."/>
        </authorList>
    </citation>
    <scope>NUCLEOTIDE SEQUENCE</scope>
</reference>
<dbReference type="EMBL" id="LR746274">
    <property type="protein sequence ID" value="CAA7404764.1"/>
    <property type="molecule type" value="Genomic_DNA"/>
</dbReference>
<evidence type="ECO:0000313" key="2">
    <source>
        <dbReference type="Proteomes" id="UP000663760"/>
    </source>
</evidence>
<dbReference type="Proteomes" id="UP000663760">
    <property type="component" value="Chromosome 11"/>
</dbReference>
<accession>A0A7I8L6B1</accession>
<gene>
    <name evidence="1" type="ORF">SI8410_11015442</name>
</gene>
<proteinExistence type="predicted"/>
<dbReference type="AlphaFoldDB" id="A0A7I8L6B1"/>
<keyword evidence="2" id="KW-1185">Reference proteome</keyword>
<dbReference type="OrthoDB" id="1732626at2759"/>
<protein>
    <submittedName>
        <fullName evidence="1">Uncharacterized protein</fullName>
    </submittedName>
</protein>
<sequence>MFQKKKKKTSCVLNDLFDFVRAARTQAPAGTNYDVHSPTWGDGSRALPLSAMEAARLGHGPC</sequence>